<evidence type="ECO:0000313" key="2">
    <source>
        <dbReference type="Proteomes" id="UP001363010"/>
    </source>
</evidence>
<evidence type="ECO:0000313" key="1">
    <source>
        <dbReference type="EMBL" id="MEJ8825098.1"/>
    </source>
</evidence>
<gene>
    <name evidence="1" type="ORF">WKW80_24230</name>
</gene>
<name>A0ABU8W525_9BURK</name>
<reference evidence="1 2" key="1">
    <citation type="submission" date="2024-03" db="EMBL/GenBank/DDBJ databases">
        <title>Novel species of the genus Variovorax.</title>
        <authorList>
            <person name="Liu Q."/>
            <person name="Xin Y.-H."/>
        </authorList>
    </citation>
    <scope>NUCLEOTIDE SEQUENCE [LARGE SCALE GENOMIC DNA]</scope>
    <source>
        <strain evidence="1 2">KACC 18501</strain>
    </source>
</reference>
<accession>A0ABU8W525</accession>
<organism evidence="1 2">
    <name type="scientific">Variovorax humicola</name>
    <dbReference type="NCBI Taxonomy" id="1769758"/>
    <lineage>
        <taxon>Bacteria</taxon>
        <taxon>Pseudomonadati</taxon>
        <taxon>Pseudomonadota</taxon>
        <taxon>Betaproteobacteria</taxon>
        <taxon>Burkholderiales</taxon>
        <taxon>Comamonadaceae</taxon>
        <taxon>Variovorax</taxon>
    </lineage>
</organism>
<dbReference type="EMBL" id="JBBKZV010000019">
    <property type="protein sequence ID" value="MEJ8825098.1"/>
    <property type="molecule type" value="Genomic_DNA"/>
</dbReference>
<dbReference type="Proteomes" id="UP001363010">
    <property type="component" value="Unassembled WGS sequence"/>
</dbReference>
<dbReference type="InterPro" id="IPR036520">
    <property type="entry name" value="UPF0759_sf"/>
</dbReference>
<dbReference type="Pfam" id="PF01904">
    <property type="entry name" value="DUF72"/>
    <property type="match status" value="1"/>
</dbReference>
<dbReference type="RefSeq" id="WP_340366125.1">
    <property type="nucleotide sequence ID" value="NZ_JBBKZV010000019.1"/>
</dbReference>
<keyword evidence="2" id="KW-1185">Reference proteome</keyword>
<dbReference type="PANTHER" id="PTHR30348">
    <property type="entry name" value="UNCHARACTERIZED PROTEIN YECE"/>
    <property type="match status" value="1"/>
</dbReference>
<dbReference type="PANTHER" id="PTHR30348:SF13">
    <property type="entry name" value="UPF0759 PROTEIN YUNF"/>
    <property type="match status" value="1"/>
</dbReference>
<dbReference type="InterPro" id="IPR002763">
    <property type="entry name" value="DUF72"/>
</dbReference>
<dbReference type="Gene3D" id="3.20.20.410">
    <property type="entry name" value="Protein of unknown function UPF0759"/>
    <property type="match status" value="1"/>
</dbReference>
<dbReference type="SUPFAM" id="SSF117396">
    <property type="entry name" value="TM1631-like"/>
    <property type="match status" value="1"/>
</dbReference>
<protein>
    <submittedName>
        <fullName evidence="1">DUF72 domain-containing protein</fullName>
    </submittedName>
</protein>
<sequence>MSILVGTASWTDKTLIDCGRFYPASCKTPEARLRFYASQFPLVEVDSSYYAIPAPANARNWGERTPEYFVFNIKAFRLFTGHQTDPKVLHKDVKDALGSTRTLYYGGTPLEIRTELWRRFIDAIAPLKTAGKLGLVHFQFPPWLQCNPEGHAHVAHCVEQMAGHTCSIEFRHRSWWEGTERAASTLAFLRDLRAVNTVVDGPQGFANSVPMLAEATHAEYALVRLHGRNTETYNTRGASSAAERFDYDYSDQELKELAIEVVGLAYKVRNTHLIFNNCDEDKGQRNGITFMKMLRAHG</sequence>
<comment type="caution">
    <text evidence="1">The sequence shown here is derived from an EMBL/GenBank/DDBJ whole genome shotgun (WGS) entry which is preliminary data.</text>
</comment>
<proteinExistence type="predicted"/>